<proteinExistence type="predicted"/>
<protein>
    <recommendedName>
        <fullName evidence="3">Importin N-terminal domain-containing protein</fullName>
    </recommendedName>
</protein>
<evidence type="ECO:0000313" key="1">
    <source>
        <dbReference type="EMBL" id="KAK8891250.1"/>
    </source>
</evidence>
<dbReference type="SUPFAM" id="SSF48371">
    <property type="entry name" value="ARM repeat"/>
    <property type="match status" value="2"/>
</dbReference>
<comment type="caution">
    <text evidence="1">The sequence shown here is derived from an EMBL/GenBank/DDBJ whole genome shotgun (WGS) entry which is preliminary data.</text>
</comment>
<reference evidence="1 2" key="1">
    <citation type="submission" date="2024-04" db="EMBL/GenBank/DDBJ databases">
        <title>Tritrichomonas musculus Genome.</title>
        <authorList>
            <person name="Alves-Ferreira E."/>
            <person name="Grigg M."/>
            <person name="Lorenzi H."/>
            <person name="Galac M."/>
        </authorList>
    </citation>
    <scope>NUCLEOTIDE SEQUENCE [LARGE SCALE GENOMIC DNA]</scope>
    <source>
        <strain evidence="1 2">EAF2021</strain>
    </source>
</reference>
<dbReference type="InterPro" id="IPR011989">
    <property type="entry name" value="ARM-like"/>
</dbReference>
<dbReference type="Proteomes" id="UP001470230">
    <property type="component" value="Unassembled WGS sequence"/>
</dbReference>
<gene>
    <name evidence="1" type="ORF">M9Y10_028457</name>
</gene>
<dbReference type="InterPro" id="IPR016024">
    <property type="entry name" value="ARM-type_fold"/>
</dbReference>
<evidence type="ECO:0008006" key="3">
    <source>
        <dbReference type="Google" id="ProtNLM"/>
    </source>
</evidence>
<accession>A0ABR2KJD7</accession>
<dbReference type="Gene3D" id="1.25.10.10">
    <property type="entry name" value="Leucine-rich Repeat Variant"/>
    <property type="match status" value="1"/>
</dbReference>
<dbReference type="EMBL" id="JAPFFF010000004">
    <property type="protein sequence ID" value="KAK8891250.1"/>
    <property type="molecule type" value="Genomic_DNA"/>
</dbReference>
<keyword evidence="2" id="KW-1185">Reference proteome</keyword>
<evidence type="ECO:0000313" key="2">
    <source>
        <dbReference type="Proteomes" id="UP001470230"/>
    </source>
</evidence>
<sequence length="1000" mass="115981">MNLYQTIFNHIQELTNPNNEIRSKAEEDLNILISQNPVEAINTLFEIMNNDPSKKEAYLCAILIRNCVKPENLIPMSQNTPDFFINLKYILLKMAKDIRFPSNLNMFLISDILYKFYAAETFQGGRLFPEFIPFLISLLDNDIYRSNALEELHGTNIILKDLQNYYPQIIEKCDLFSPDIEYRTRSFCFYINCIKFNSFDFQHFFLTISNQFSQIFDDMPDKQLNYCITTIFQMYECKYNNVSVFFPLFFNLFLPRLLDNNRDELTKINFINNITSMLSSTFFFNFISQKENCNKFLELICFLASNPIQFPDLYFECGHCIKKIYIVFFIDNRAAIQNMKHIQIFYNLFKELSNSTNLFISSLISKIFIDISNLRRAIEFASIQDDPNYSKIIIRHNGLSLIKNIIKTFYSSLTVEFEIELFGILMNLYAFFEDEKIMKVLTLLSGYLPYKARILKRNEMINLCNKKITKEIICCATHYCIKPDSEDSINLSKSLFQATLNLMNHDIDTLSHVISNLSLLIDSAGLDATFEFLNQVMPVILDDPKCFTNSYLATFIEKVNVNNEFAKAIFSKIIEFIQNMSIFDLAINENIVSVCLALKKVPFYADFFEFSIDSLKSVISIIERLTNESDFRLRGRSIKCLSKLSKHYCTNPEILGDILRLFQSLIENEDNLYVIKCLNFMIYQIVTTLDEVQPDANVDQFILLYPSLFDHSYNVLVHIFDKNKNDKVIDQITINDTSDVITNLRSLINFLFSKNQQLSTKMVLDFFFTNKSDDEQDSLRYDLPLFRIYFAGLCNILLNFVNMNLYSNFLLKIVQMLINYAFNEEINDISTRISAISSLSSFFAKYEMPTELIFNFIWDGLVPLLKIHAADINNNSASLMNSAIAALIETFVKYSNKEINFQAAFQFLIENLAYLTIVNKATFQHILALATICFQSGQSYGQAAKILIAKVTELVMNGSVEKSALKIFVIQCQAKQEIPEAFTQLYQVILQVLNSTDDDE</sequence>
<name>A0ABR2KJD7_9EUKA</name>
<organism evidence="1 2">
    <name type="scientific">Tritrichomonas musculus</name>
    <dbReference type="NCBI Taxonomy" id="1915356"/>
    <lineage>
        <taxon>Eukaryota</taxon>
        <taxon>Metamonada</taxon>
        <taxon>Parabasalia</taxon>
        <taxon>Tritrichomonadida</taxon>
        <taxon>Tritrichomonadidae</taxon>
        <taxon>Tritrichomonas</taxon>
    </lineage>
</organism>